<dbReference type="EMBL" id="FZOJ01000025">
    <property type="protein sequence ID" value="SNS88732.1"/>
    <property type="molecule type" value="Genomic_DNA"/>
</dbReference>
<keyword evidence="1" id="KW-0175">Coiled coil</keyword>
<feature type="coiled-coil region" evidence="1">
    <location>
        <begin position="532"/>
        <end position="559"/>
    </location>
</feature>
<protein>
    <submittedName>
        <fullName evidence="4">Superfamily I DNA and/or RNA helicase</fullName>
    </submittedName>
</protein>
<dbReference type="InterPro" id="IPR041679">
    <property type="entry name" value="DNA2/NAM7-like_C"/>
</dbReference>
<keyword evidence="4" id="KW-0347">Helicase</keyword>
<sequence>MNNIDRAIQYYVEYESHNRLNSVEIPKDATGLDYSYVNNLEKLRNHINFKVKSAITFIFDYEMKYLNGKARKSFLDALFEIEKENDLQTKEYLEELLETHGLCTSSQTESRINRVIELIKDKYITILSPLYSIGEKNMHLIGFKCFIEDDVLRVEEFRINRGVLEKLMLTEVGFGIEEVLGGFEATQEVFSNIHELKFYTYCEAMSALSSTLTEMFPLIKKQLNEGYKRLVLISLEGLSELYYPPFKDDMKLLSSLNNRHDSKLLSKYLLHNENMSKDASEIHLNSHYGSYTDVFAVNEKQWVVISGTHQSEILAVSGPPGTGKTTLLKELIADLSVNRTRRLIDAWEKDWELWRQNDNGVYSSPFGGANFESIVVTSTNNEAVNNIGVEITKDIRDLRRELHLKLDLDFSAKLGKKDNRIDFYRNNLTVLMKDLDELTDEIDVSKEIEEFQDKISKIDETNKCIASFLEKRKALNELNLIFFEEDKLSIEKMSIYLEKIKIYISNLEVTIKIEMENALSVLKSINLKLDTQSERETERRKLEKTIRSTEDELDLWLNKRAGFFSSKLINLFKTFGSLGNYIINKMYGDIVHIETEIMMNRDRLKSVLHDIQEIENDIDKLRIQQKSLDEKIKEIEQDKVKQIDIVERFNVFFDAFNDLSKIIGTDIPTVCERLEYKLYNAKPLYILRHRLFKLSLIINEAYIIKNRASVKNNLNFILDDEGKVMQSFFRSNYKYDKNIENAIRQIWETFCMCYPVITTTLHSFSRDNFHMLDNLFDYMLVDEAGQIMPYYLLAPLYRCKNAVIVGDEKQLEPIRDAKNKVFEKYVDTLSGSLDANKATAQGLANLATDFYEKNKSSGNVVYEGIMLEEHRRCEKSIVQFSNKYVYDNRMIVPKEDEIKEFLESNVCFIDIRGVKESNNTNLSEVKAVAILVRKLLEFYKEEDIAVIAPYKNQVRAIEEWIVNIELDSFFKVMFFILFRT</sequence>
<accession>A0A239I5U1</accession>
<evidence type="ECO:0000313" key="4">
    <source>
        <dbReference type="EMBL" id="SNS88732.1"/>
    </source>
</evidence>
<feature type="coiled-coil region" evidence="1">
    <location>
        <begin position="604"/>
        <end position="638"/>
    </location>
</feature>
<keyword evidence="4" id="KW-0378">Hydrolase</keyword>
<dbReference type="Gene3D" id="3.40.50.300">
    <property type="entry name" value="P-loop containing nucleotide triphosphate hydrolases"/>
    <property type="match status" value="2"/>
</dbReference>
<dbReference type="Proteomes" id="UP000198304">
    <property type="component" value="Unassembled WGS sequence"/>
</dbReference>
<keyword evidence="4" id="KW-0547">Nucleotide-binding</keyword>
<keyword evidence="4" id="KW-0067">ATP-binding</keyword>
<dbReference type="AlphaFoldDB" id="A0A239I5U1"/>
<keyword evidence="5" id="KW-1185">Reference proteome</keyword>
<dbReference type="InterPro" id="IPR027417">
    <property type="entry name" value="P-loop_NTPase"/>
</dbReference>
<feature type="domain" description="DNA2/NAM7 helicase-like C-terminal" evidence="3">
    <location>
        <begin position="864"/>
        <end position="961"/>
    </location>
</feature>
<dbReference type="Pfam" id="PF13086">
    <property type="entry name" value="AAA_11"/>
    <property type="match status" value="1"/>
</dbReference>
<dbReference type="InterPro" id="IPR041677">
    <property type="entry name" value="DNA2/NAM7_AAA_11"/>
</dbReference>
<feature type="domain" description="DNA2/NAM7 helicase helicase" evidence="2">
    <location>
        <begin position="297"/>
        <end position="814"/>
    </location>
</feature>
<gene>
    <name evidence="4" type="ORF">SAMN05446037_102580</name>
</gene>
<dbReference type="InterPro" id="IPR045055">
    <property type="entry name" value="DNA2/NAM7-like"/>
</dbReference>
<dbReference type="PANTHER" id="PTHR10887">
    <property type="entry name" value="DNA2/NAM7 HELICASE FAMILY"/>
    <property type="match status" value="1"/>
</dbReference>
<dbReference type="SUPFAM" id="SSF52540">
    <property type="entry name" value="P-loop containing nucleoside triphosphate hydrolases"/>
    <property type="match status" value="1"/>
</dbReference>
<reference evidence="4 5" key="1">
    <citation type="submission" date="2017-06" db="EMBL/GenBank/DDBJ databases">
        <authorList>
            <person name="Kim H.J."/>
            <person name="Triplett B.A."/>
        </authorList>
    </citation>
    <scope>NUCLEOTIDE SEQUENCE [LARGE SCALE GENOMIC DNA]</scope>
    <source>
        <strain evidence="4 5">SCA</strain>
    </source>
</reference>
<organism evidence="4 5">
    <name type="scientific">Anaerovirgula multivorans</name>
    <dbReference type="NCBI Taxonomy" id="312168"/>
    <lineage>
        <taxon>Bacteria</taxon>
        <taxon>Bacillati</taxon>
        <taxon>Bacillota</taxon>
        <taxon>Clostridia</taxon>
        <taxon>Peptostreptococcales</taxon>
        <taxon>Natronincolaceae</taxon>
        <taxon>Anaerovirgula</taxon>
    </lineage>
</organism>
<dbReference type="RefSeq" id="WP_089284476.1">
    <property type="nucleotide sequence ID" value="NZ_FZOJ01000025.1"/>
</dbReference>
<evidence type="ECO:0000259" key="2">
    <source>
        <dbReference type="Pfam" id="PF13086"/>
    </source>
</evidence>
<dbReference type="Pfam" id="PF13087">
    <property type="entry name" value="AAA_12"/>
    <property type="match status" value="1"/>
</dbReference>
<evidence type="ECO:0000259" key="3">
    <source>
        <dbReference type="Pfam" id="PF13087"/>
    </source>
</evidence>
<dbReference type="OrthoDB" id="9757917at2"/>
<evidence type="ECO:0000313" key="5">
    <source>
        <dbReference type="Proteomes" id="UP000198304"/>
    </source>
</evidence>
<proteinExistence type="predicted"/>
<dbReference type="GO" id="GO:0004386">
    <property type="term" value="F:helicase activity"/>
    <property type="evidence" value="ECO:0007669"/>
    <property type="project" value="UniProtKB-KW"/>
</dbReference>
<name>A0A239I5U1_9FIRM</name>
<evidence type="ECO:0000256" key="1">
    <source>
        <dbReference type="SAM" id="Coils"/>
    </source>
</evidence>